<dbReference type="InterPro" id="IPR040398">
    <property type="entry name" value="Not1"/>
</dbReference>
<dbReference type="Gene3D" id="1.25.40.840">
    <property type="entry name" value="CCR4-NOT transcription complex subunit 1 TTP binding domain"/>
    <property type="match status" value="1"/>
</dbReference>
<dbReference type="Proteomes" id="UP001178507">
    <property type="component" value="Unassembled WGS sequence"/>
</dbReference>
<feature type="compositionally biased region" description="Basic residues" evidence="1">
    <location>
        <begin position="324"/>
        <end position="334"/>
    </location>
</feature>
<feature type="compositionally biased region" description="Pro residues" evidence="1">
    <location>
        <begin position="214"/>
        <end position="223"/>
    </location>
</feature>
<feature type="compositionally biased region" description="Basic and acidic residues" evidence="1">
    <location>
        <begin position="18"/>
        <end position="38"/>
    </location>
</feature>
<sequence>MLAHAEEPKVPEAVPPVVKEEDTESSRSERIHGSDRPRTQSPNPRSDPSERQEQPKGTDGPARGLSEVESCDDLDLQVEEIAERLLRNLYSEKLGIQELISLMRHFQWSKDKNQCRIHQLLISILLDDFQSFPAWPEKELMLTGEFLGQLIRWDLIPDGGPLQFALCGILSAIKEPAGGLLFRFGHMALKQFLCRLANHDVATQLSRQISSPVPSAPPPPAHPPSCQEEEDLKHEERWLLMMLQKQAGQVGLPWHMVQSSLNRQLFMRMMVPQVCQLPPAARPSPGTGGAPVVTWMFGNAPKAPPKQGTLAWQEERREKEPKPSKTKKPAKKKAQASQAAPRLGRVQLPDFLEVDAESMKFKLSEDDLGPQVPASEPEAEDLDEAEAEELALLKEVLGF</sequence>
<dbReference type="EMBL" id="CAUJNA010003839">
    <property type="protein sequence ID" value="CAJ1410786.1"/>
    <property type="molecule type" value="Genomic_DNA"/>
</dbReference>
<accession>A0AA36JS53</accession>
<dbReference type="PANTHER" id="PTHR13162">
    <property type="entry name" value="CCR4-NOT TRANSCRIPTION COMPLEX"/>
    <property type="match status" value="1"/>
</dbReference>
<evidence type="ECO:0000313" key="3">
    <source>
        <dbReference type="EMBL" id="CAJ1410786.1"/>
    </source>
</evidence>
<evidence type="ECO:0000256" key="1">
    <source>
        <dbReference type="SAM" id="MobiDB-lite"/>
    </source>
</evidence>
<keyword evidence="4" id="KW-1185">Reference proteome</keyword>
<proteinExistence type="predicted"/>
<feature type="region of interest" description="Disordered" evidence="1">
    <location>
        <begin position="1"/>
        <end position="69"/>
    </location>
</feature>
<dbReference type="PANTHER" id="PTHR13162:SF8">
    <property type="entry name" value="CCR4-NOT TRANSCRIPTION COMPLEX SUBUNIT 1"/>
    <property type="match status" value="1"/>
</dbReference>
<protein>
    <recommendedName>
        <fullName evidence="2">CCR4-NOT transcription complex subunit 1 TTP binding domain-containing protein</fullName>
    </recommendedName>
</protein>
<dbReference type="Pfam" id="PF16417">
    <property type="entry name" value="CNOT1_TTP_bind"/>
    <property type="match status" value="1"/>
</dbReference>
<evidence type="ECO:0000259" key="2">
    <source>
        <dbReference type="Pfam" id="PF16417"/>
    </source>
</evidence>
<name>A0AA36JS53_9DINO</name>
<comment type="caution">
    <text evidence="3">The sequence shown here is derived from an EMBL/GenBank/DDBJ whole genome shotgun (WGS) entry which is preliminary data.</text>
</comment>
<feature type="domain" description="CCR4-NOT transcription complex subunit 1 TTP binding" evidence="2">
    <location>
        <begin position="74"/>
        <end position="199"/>
    </location>
</feature>
<dbReference type="GO" id="GO:0000288">
    <property type="term" value="P:nuclear-transcribed mRNA catabolic process, deadenylation-dependent decay"/>
    <property type="evidence" value="ECO:0007669"/>
    <property type="project" value="TreeGrafter"/>
</dbReference>
<organism evidence="3 4">
    <name type="scientific">Effrenium voratum</name>
    <dbReference type="NCBI Taxonomy" id="2562239"/>
    <lineage>
        <taxon>Eukaryota</taxon>
        <taxon>Sar</taxon>
        <taxon>Alveolata</taxon>
        <taxon>Dinophyceae</taxon>
        <taxon>Suessiales</taxon>
        <taxon>Symbiodiniaceae</taxon>
        <taxon>Effrenium</taxon>
    </lineage>
</organism>
<feature type="compositionally biased region" description="Basic and acidic residues" evidence="1">
    <location>
        <begin position="47"/>
        <end position="56"/>
    </location>
</feature>
<dbReference type="GO" id="GO:0017148">
    <property type="term" value="P:negative regulation of translation"/>
    <property type="evidence" value="ECO:0007669"/>
    <property type="project" value="InterPro"/>
</dbReference>
<evidence type="ECO:0000313" key="4">
    <source>
        <dbReference type="Proteomes" id="UP001178507"/>
    </source>
</evidence>
<dbReference type="GO" id="GO:0060090">
    <property type="term" value="F:molecular adaptor activity"/>
    <property type="evidence" value="ECO:0007669"/>
    <property type="project" value="TreeGrafter"/>
</dbReference>
<feature type="compositionally biased region" description="Basic and acidic residues" evidence="1">
    <location>
        <begin position="1"/>
        <end position="10"/>
    </location>
</feature>
<reference evidence="3" key="1">
    <citation type="submission" date="2023-08" db="EMBL/GenBank/DDBJ databases">
        <authorList>
            <person name="Chen Y."/>
            <person name="Shah S."/>
            <person name="Dougan E. K."/>
            <person name="Thang M."/>
            <person name="Chan C."/>
        </authorList>
    </citation>
    <scope>NUCLEOTIDE SEQUENCE</scope>
</reference>
<dbReference type="GO" id="GO:0030015">
    <property type="term" value="C:CCR4-NOT core complex"/>
    <property type="evidence" value="ECO:0007669"/>
    <property type="project" value="InterPro"/>
</dbReference>
<gene>
    <name evidence="3" type="ORF">EVOR1521_LOCUS31547</name>
</gene>
<feature type="region of interest" description="Disordered" evidence="1">
    <location>
        <begin position="207"/>
        <end position="231"/>
    </location>
</feature>
<dbReference type="GO" id="GO:0000932">
    <property type="term" value="C:P-body"/>
    <property type="evidence" value="ECO:0007669"/>
    <property type="project" value="TreeGrafter"/>
</dbReference>
<dbReference type="InterPro" id="IPR032193">
    <property type="entry name" value="CNOT1_TTP_bind"/>
</dbReference>
<feature type="region of interest" description="Disordered" evidence="1">
    <location>
        <begin position="362"/>
        <end position="384"/>
    </location>
</feature>
<feature type="compositionally biased region" description="Basic and acidic residues" evidence="1">
    <location>
        <begin position="313"/>
        <end position="323"/>
    </location>
</feature>
<dbReference type="InterPro" id="IPR038535">
    <property type="entry name" value="CNOT1_TTP_bind_sf"/>
</dbReference>
<dbReference type="AlphaFoldDB" id="A0AA36JS53"/>
<feature type="region of interest" description="Disordered" evidence="1">
    <location>
        <begin position="280"/>
        <end position="349"/>
    </location>
</feature>